<proteinExistence type="predicted"/>
<name>A0AAV4TKM4_CAEEX</name>
<gene>
    <name evidence="2" type="ORF">CEXT_578701</name>
</gene>
<reference evidence="2 3" key="1">
    <citation type="submission" date="2021-06" db="EMBL/GenBank/DDBJ databases">
        <title>Caerostris extrusa draft genome.</title>
        <authorList>
            <person name="Kono N."/>
            <person name="Arakawa K."/>
        </authorList>
    </citation>
    <scope>NUCLEOTIDE SEQUENCE [LARGE SCALE GENOMIC DNA]</scope>
</reference>
<evidence type="ECO:0000313" key="3">
    <source>
        <dbReference type="Proteomes" id="UP001054945"/>
    </source>
</evidence>
<feature type="compositionally biased region" description="Low complexity" evidence="1">
    <location>
        <begin position="171"/>
        <end position="192"/>
    </location>
</feature>
<dbReference type="EMBL" id="BPLR01011356">
    <property type="protein sequence ID" value="GIY46041.1"/>
    <property type="molecule type" value="Genomic_DNA"/>
</dbReference>
<accession>A0AAV4TKM4</accession>
<evidence type="ECO:0000313" key="2">
    <source>
        <dbReference type="EMBL" id="GIY46041.1"/>
    </source>
</evidence>
<comment type="caution">
    <text evidence="2">The sequence shown here is derived from an EMBL/GenBank/DDBJ whole genome shotgun (WGS) entry which is preliminary data.</text>
</comment>
<dbReference type="AlphaFoldDB" id="A0AAV4TKM4"/>
<dbReference type="Proteomes" id="UP001054945">
    <property type="component" value="Unassembled WGS sequence"/>
</dbReference>
<feature type="region of interest" description="Disordered" evidence="1">
    <location>
        <begin position="1"/>
        <end position="25"/>
    </location>
</feature>
<protein>
    <submittedName>
        <fullName evidence="2">Uncharacterized protein</fullName>
    </submittedName>
</protein>
<feature type="compositionally biased region" description="Polar residues" evidence="1">
    <location>
        <begin position="120"/>
        <end position="143"/>
    </location>
</feature>
<feature type="region of interest" description="Disordered" evidence="1">
    <location>
        <begin position="120"/>
        <end position="192"/>
    </location>
</feature>
<keyword evidence="3" id="KW-1185">Reference proteome</keyword>
<sequence length="192" mass="20810">MDLSPTGDEQKRLPETTPLPEPPATAATTMTEVTDDYLYAHAEELVHIIQLKARLAADWIRPAACKGNPELAAQYELAFMAASDEMFARCSKLNLTPNQVPATVNDLKDKVQHLIDAEQSTAQSADNVPTSQPAPSVQHSQNVPPRKGGSKRQMDSQGFTVPPKHLIRRVTSTLPPATATPAMPSGSNTKIY</sequence>
<evidence type="ECO:0000256" key="1">
    <source>
        <dbReference type="SAM" id="MobiDB-lite"/>
    </source>
</evidence>
<organism evidence="2 3">
    <name type="scientific">Caerostris extrusa</name>
    <name type="common">Bark spider</name>
    <name type="synonym">Caerostris bankana</name>
    <dbReference type="NCBI Taxonomy" id="172846"/>
    <lineage>
        <taxon>Eukaryota</taxon>
        <taxon>Metazoa</taxon>
        <taxon>Ecdysozoa</taxon>
        <taxon>Arthropoda</taxon>
        <taxon>Chelicerata</taxon>
        <taxon>Arachnida</taxon>
        <taxon>Araneae</taxon>
        <taxon>Araneomorphae</taxon>
        <taxon>Entelegynae</taxon>
        <taxon>Araneoidea</taxon>
        <taxon>Araneidae</taxon>
        <taxon>Caerostris</taxon>
    </lineage>
</organism>